<comment type="caution">
    <text evidence="3">The sequence shown here is derived from an EMBL/GenBank/DDBJ whole genome shotgun (WGS) entry which is preliminary data.</text>
</comment>
<name>A0AAV2TYK1_CALDB</name>
<protein>
    <submittedName>
        <fullName evidence="3">Uncharacterized protein</fullName>
    </submittedName>
</protein>
<evidence type="ECO:0000313" key="4">
    <source>
        <dbReference type="Proteomes" id="UP001497525"/>
    </source>
</evidence>
<feature type="compositionally biased region" description="Basic and acidic residues" evidence="2">
    <location>
        <begin position="1348"/>
        <end position="1358"/>
    </location>
</feature>
<dbReference type="GO" id="GO:0031930">
    <property type="term" value="P:mitochondria-nucleus signaling pathway"/>
    <property type="evidence" value="ECO:0007669"/>
    <property type="project" value="TreeGrafter"/>
</dbReference>
<gene>
    <name evidence="3" type="ORF">CDAUBV1_LOCUS16403</name>
</gene>
<dbReference type="PANTHER" id="PTHR47936">
    <property type="entry name" value="PPR_LONG DOMAIN-CONTAINING PROTEIN"/>
    <property type="match status" value="1"/>
</dbReference>
<evidence type="ECO:0000313" key="3">
    <source>
        <dbReference type="EMBL" id="CAL5141133.1"/>
    </source>
</evidence>
<evidence type="ECO:0000256" key="1">
    <source>
        <dbReference type="ARBA" id="ARBA00022737"/>
    </source>
</evidence>
<dbReference type="Proteomes" id="UP001497525">
    <property type="component" value="Unassembled WGS sequence"/>
</dbReference>
<reference evidence="3" key="1">
    <citation type="submission" date="2024-06" db="EMBL/GenBank/DDBJ databases">
        <authorList>
            <person name="Liu X."/>
            <person name="Lenzi L."/>
            <person name="Haldenby T S."/>
            <person name="Uol C."/>
        </authorList>
    </citation>
    <scope>NUCLEOTIDE SEQUENCE</scope>
</reference>
<sequence length="1674" mass="185624">MLRALVKSTFVFYRPAYLRNVITEARTCTKSYAPSTWLLRPHIRLSATTPSNKPKDDKQKLLTSLSGEIRNVGLRRYIDVIRKSAVLMDDSEKMGRYDLLWKLILSDENRNIDLANKYLMARLDCGLSFDSAVVLNDLQQAGLWPNVQTYGIFIHQSCQNENMDEVSTHLQALQNANLRPNGYIFSQILYGYLKAGCPEEVSATQEIMSNLGLWPSRIAYDGLLNGYAELGDRTALLSTLNEAWDVLTQSKGSNTQRSELAPFFAPFLIRIYVKLMNAEPATAPVCTELLARLPVSLDSIGRARAREGVKTLLASGRVDAAVELFRRSDPESADDSYLVSLARYISHSGLDPQGVSVFWKMAEASGSRLNMLKWRTSLALRRQTASSSEFVDKIQEAYNARNVDGIFDVVKSNGSDSLSSIYNVAVPKLLLLGCSVDTILERIKPKDECSAAALGCVLGMSVPFDKSGQKPQADLNAVEKLAVDLEKRGLLPYEGFVSVSTRFAHQVLNGVVSAKGSESRVEKLCKFFDTLSHALNQNQLRSVIIQMFVANFEALREINKSDVTEQDVRNKESQIMLDLVDACLAKDIKFSRRSWIFYNLEAANVPQDKRERLEAPFYPSKVDKTRPPSIWRTLYDILQKGDIDGAIEVIQKESKNMSITERRVSLPDPVLIASSVNSDKASKGANSPAISAQDIEKVFWASWDARLLLSYRRAVSQVASAYINAKDIKGLASFVRRTSSQSELLQECVLSEANMRALLHDNFQENFDLLQKVIQNPYLPISTFASAAFTLEDVLINQFPDQMKNQSAWERGSPDYWPVQVLAKRLENVNHLSKLRLLGHAIDDLCHSNMLYAAHSLRQWSSQLNVFLLPKSNELLVLTPYMMGYREHSYPLPRLFLSHDLSQHRPVNLTEKLLSSFDSLVLADHSKSDGESDQKTSSIDAAANTTANWLVKNILAYSPGDSVKNPGYYLPTWLVICQRLTQAGSMFVSPASWSKLASAWLTQIGGARDALTQMTDWIQYAPTNQHKAALLLSCLAYPKTTDWALTNLLKYPDLSRLLALSNPLECVAVEDKQRVTRALSALKKSTLAEISDALAGEQSDLGKFKAVISSLPEENWIPQLAELVSVKEQLLAKVPSYLEGLRQESVVNFYDELFNQLRSDRRRIKFLKSCIDCMISQGVDVKKLSAANQALVNVITHIVRKPDSGVLGSLTPLKDLYSADLTHQWISEVDTVMACQDYGSLVNLIEKLKPETLKKGLQLVIYELSMPSRSDRLPGLLLAIAERQNGDLLRQATTTALPFIPPGLGQAYMALSKEYSGGTLSWFDRACIRYQKLGPMIPIRASQPSVTGDREARSENKELAPPSRVSKPGDELMALLRQSISSVADAIIRAQSNPGELNEQLAKISTDWSPNRRCSLLSHLAAAGATSAVDSVISLSPAAVRESQELYKISSVIIQEGKNQMENGESQVLASPAVESAVDKLSALGTVDKAYLKGPHVESLFRYWPDKRLKELVDLVIKTNQSEQTSVVLQLAAVLVNRGRLDLADPLIQSAGPIPITFLAGSPRHTLSVKDFETTLAYLRQKNSGNISVFVDTCLRNCVSAPPPFRNNVVNLVRKITSEPLSMDLSSICHLPTVHLIADFVGRNPKLPNDVKKLLEAVVDGHSAHKQAAAGGRG</sequence>
<dbReference type="InterPro" id="IPR011990">
    <property type="entry name" value="TPR-like_helical_dom_sf"/>
</dbReference>
<accession>A0AAV2TYK1</accession>
<proteinExistence type="predicted"/>
<dbReference type="EMBL" id="CAXLJL010000822">
    <property type="protein sequence ID" value="CAL5141133.1"/>
    <property type="molecule type" value="Genomic_DNA"/>
</dbReference>
<organism evidence="3 4">
    <name type="scientific">Calicophoron daubneyi</name>
    <name type="common">Rumen fluke</name>
    <name type="synonym">Paramphistomum daubneyi</name>
    <dbReference type="NCBI Taxonomy" id="300641"/>
    <lineage>
        <taxon>Eukaryota</taxon>
        <taxon>Metazoa</taxon>
        <taxon>Spiralia</taxon>
        <taxon>Lophotrochozoa</taxon>
        <taxon>Platyhelminthes</taxon>
        <taxon>Trematoda</taxon>
        <taxon>Digenea</taxon>
        <taxon>Plagiorchiida</taxon>
        <taxon>Pronocephalata</taxon>
        <taxon>Paramphistomoidea</taxon>
        <taxon>Paramphistomidae</taxon>
        <taxon>Calicophoron</taxon>
    </lineage>
</organism>
<keyword evidence="1" id="KW-0677">Repeat</keyword>
<dbReference type="PANTHER" id="PTHR47936:SF1">
    <property type="entry name" value="PENTATRICOPEPTIDE REPEAT-CONTAINING PROTEIN GUN1, CHLOROPLASTIC"/>
    <property type="match status" value="1"/>
</dbReference>
<evidence type="ECO:0000256" key="2">
    <source>
        <dbReference type="SAM" id="MobiDB-lite"/>
    </source>
</evidence>
<feature type="region of interest" description="Disordered" evidence="2">
    <location>
        <begin position="1341"/>
        <end position="1367"/>
    </location>
</feature>
<dbReference type="Gene3D" id="1.25.40.10">
    <property type="entry name" value="Tetratricopeptide repeat domain"/>
    <property type="match status" value="1"/>
</dbReference>